<dbReference type="Pfam" id="PF01342">
    <property type="entry name" value="SAND"/>
    <property type="match status" value="1"/>
</dbReference>
<dbReference type="SUPFAM" id="SSF57903">
    <property type="entry name" value="FYVE/PHD zinc finger"/>
    <property type="match status" value="1"/>
</dbReference>
<name>S7MUJ4_MYOBR</name>
<dbReference type="PROSITE" id="PS50016">
    <property type="entry name" value="ZF_PHD_2"/>
    <property type="match status" value="1"/>
</dbReference>
<dbReference type="AlphaFoldDB" id="S7MUJ4"/>
<dbReference type="SUPFAM" id="SSF63763">
    <property type="entry name" value="SAND domain-like"/>
    <property type="match status" value="1"/>
</dbReference>
<dbReference type="InterPro" id="IPR001965">
    <property type="entry name" value="Znf_PHD"/>
</dbReference>
<evidence type="ECO:0000313" key="8">
    <source>
        <dbReference type="Proteomes" id="UP000052978"/>
    </source>
</evidence>
<evidence type="ECO:0000313" key="7">
    <source>
        <dbReference type="EMBL" id="EPQ08004.1"/>
    </source>
</evidence>
<dbReference type="InterPro" id="IPR011011">
    <property type="entry name" value="Znf_FYVE_PHD"/>
</dbReference>
<protein>
    <submittedName>
        <fullName evidence="7">Nuclear body protein SP140</fullName>
    </submittedName>
</protein>
<dbReference type="InterPro" id="IPR019786">
    <property type="entry name" value="Zinc_finger_PHD-type_CS"/>
</dbReference>
<gene>
    <name evidence="7" type="ORF">D623_10001582</name>
</gene>
<evidence type="ECO:0000259" key="5">
    <source>
        <dbReference type="PROSITE" id="PS50016"/>
    </source>
</evidence>
<dbReference type="InterPro" id="IPR019787">
    <property type="entry name" value="Znf_PHD-finger"/>
</dbReference>
<proteinExistence type="predicted"/>
<keyword evidence="3" id="KW-0862">Zinc</keyword>
<dbReference type="GO" id="GO:0003677">
    <property type="term" value="F:DNA binding"/>
    <property type="evidence" value="ECO:0007669"/>
    <property type="project" value="InterPro"/>
</dbReference>
<dbReference type="SMART" id="SM00258">
    <property type="entry name" value="SAND"/>
    <property type="match status" value="1"/>
</dbReference>
<dbReference type="PROSITE" id="PS01359">
    <property type="entry name" value="ZF_PHD_1"/>
    <property type="match status" value="1"/>
</dbReference>
<evidence type="ECO:0000256" key="4">
    <source>
        <dbReference type="PROSITE-ProRule" id="PRU00146"/>
    </source>
</evidence>
<evidence type="ECO:0000256" key="3">
    <source>
        <dbReference type="ARBA" id="ARBA00022833"/>
    </source>
</evidence>
<dbReference type="PANTHER" id="PTHR46386">
    <property type="entry name" value="NUCLEAR BODY PROTEIN SP140"/>
    <property type="match status" value="1"/>
</dbReference>
<feature type="domain" description="SAND" evidence="6">
    <location>
        <begin position="4"/>
        <end position="85"/>
    </location>
</feature>
<organism evidence="7 8">
    <name type="scientific">Myotis brandtii</name>
    <name type="common">Brandt's bat</name>
    <dbReference type="NCBI Taxonomy" id="109478"/>
    <lineage>
        <taxon>Eukaryota</taxon>
        <taxon>Metazoa</taxon>
        <taxon>Chordata</taxon>
        <taxon>Craniata</taxon>
        <taxon>Vertebrata</taxon>
        <taxon>Euteleostomi</taxon>
        <taxon>Mammalia</taxon>
        <taxon>Eutheria</taxon>
        <taxon>Laurasiatheria</taxon>
        <taxon>Chiroptera</taxon>
        <taxon>Yangochiroptera</taxon>
        <taxon>Vespertilionidae</taxon>
        <taxon>Myotis</taxon>
    </lineage>
</organism>
<reference evidence="7 8" key="1">
    <citation type="journal article" date="2013" name="Nat. Commun.">
        <title>Genome analysis reveals insights into physiology and longevity of the Brandt's bat Myotis brandtii.</title>
        <authorList>
            <person name="Seim I."/>
            <person name="Fang X."/>
            <person name="Xiong Z."/>
            <person name="Lobanov A.V."/>
            <person name="Huang Z."/>
            <person name="Ma S."/>
            <person name="Feng Y."/>
            <person name="Turanov A.A."/>
            <person name="Zhu Y."/>
            <person name="Lenz T.L."/>
            <person name="Gerashchenko M.V."/>
            <person name="Fan D."/>
            <person name="Hee Yim S."/>
            <person name="Yao X."/>
            <person name="Jordan D."/>
            <person name="Xiong Y."/>
            <person name="Ma Y."/>
            <person name="Lyapunov A.N."/>
            <person name="Chen G."/>
            <person name="Kulakova O.I."/>
            <person name="Sun Y."/>
            <person name="Lee S.G."/>
            <person name="Bronson R.T."/>
            <person name="Moskalev A.A."/>
            <person name="Sunyaev S.R."/>
            <person name="Zhang G."/>
            <person name="Krogh A."/>
            <person name="Wang J."/>
            <person name="Gladyshev V.N."/>
        </authorList>
    </citation>
    <scope>NUCLEOTIDE SEQUENCE [LARGE SCALE GENOMIC DNA]</scope>
</reference>
<dbReference type="Gene3D" id="3.10.390.10">
    <property type="entry name" value="SAND domain-like"/>
    <property type="match status" value="1"/>
</dbReference>
<dbReference type="PROSITE" id="PS50864">
    <property type="entry name" value="SAND"/>
    <property type="match status" value="1"/>
</dbReference>
<keyword evidence="8" id="KW-1185">Reference proteome</keyword>
<dbReference type="GO" id="GO:0000981">
    <property type="term" value="F:DNA-binding transcription factor activity, RNA polymerase II-specific"/>
    <property type="evidence" value="ECO:0007669"/>
    <property type="project" value="TreeGrafter"/>
</dbReference>
<dbReference type="GO" id="GO:0005634">
    <property type="term" value="C:nucleus"/>
    <property type="evidence" value="ECO:0007669"/>
    <property type="project" value="TreeGrafter"/>
</dbReference>
<evidence type="ECO:0000256" key="2">
    <source>
        <dbReference type="ARBA" id="ARBA00022771"/>
    </source>
</evidence>
<dbReference type="InterPro" id="IPR013083">
    <property type="entry name" value="Znf_RING/FYVE/PHD"/>
</dbReference>
<dbReference type="SMART" id="SM00249">
    <property type="entry name" value="PHD"/>
    <property type="match status" value="1"/>
</dbReference>
<dbReference type="Proteomes" id="UP000052978">
    <property type="component" value="Unassembled WGS sequence"/>
</dbReference>
<dbReference type="EMBL" id="KE162386">
    <property type="protein sequence ID" value="EPQ08004.1"/>
    <property type="molecule type" value="Genomic_DNA"/>
</dbReference>
<dbReference type="InterPro" id="IPR043563">
    <property type="entry name" value="Sp110/Sp140/Sp140L-like"/>
</dbReference>
<keyword evidence="2 4" id="KW-0863">Zinc-finger</keyword>
<dbReference type="PANTHER" id="PTHR46386:SF1">
    <property type="entry name" value="NUCLEAR BODY PROTEIN SP140-LIKE PROTEIN"/>
    <property type="match status" value="1"/>
</dbReference>
<feature type="domain" description="PHD-type" evidence="5">
    <location>
        <begin position="84"/>
        <end position="131"/>
    </location>
</feature>
<dbReference type="Gene3D" id="3.30.40.10">
    <property type="entry name" value="Zinc/RING finger domain, C3HC4 (zinc finger)"/>
    <property type="match status" value="1"/>
</dbReference>
<evidence type="ECO:0000259" key="6">
    <source>
        <dbReference type="PROSITE" id="PS50864"/>
    </source>
</evidence>
<dbReference type="InterPro" id="IPR000770">
    <property type="entry name" value="SAND_dom"/>
</dbReference>
<evidence type="ECO:0000256" key="1">
    <source>
        <dbReference type="ARBA" id="ARBA00022723"/>
    </source>
</evidence>
<accession>S7MUJ4</accession>
<dbReference type="InterPro" id="IPR010919">
    <property type="entry name" value="SAND-like_dom_sf"/>
</dbReference>
<dbReference type="CDD" id="cd15626">
    <property type="entry name" value="PHD_SP110_140"/>
    <property type="match status" value="1"/>
</dbReference>
<dbReference type="GO" id="GO:0008270">
    <property type="term" value="F:zinc ion binding"/>
    <property type="evidence" value="ECO:0007669"/>
    <property type="project" value="UniProtKB-KW"/>
</dbReference>
<keyword evidence="1" id="KW-0479">Metal-binding</keyword>
<dbReference type="Pfam" id="PF00628">
    <property type="entry name" value="PHD"/>
    <property type="match status" value="1"/>
</dbReference>
<sequence>MHTDVEVDYTAEILPVTCGEMVGMLIKRKLKRGATVKCIRREDGNWYTPREFEVEGGYEKSSNWKNSVYCGGTALKNLKELKNAAKCKICEDEGKLFNCSRCFSFFHEDCHIPPVDTKRIREWRCTFCTIKVSSRSQQCCSESEVLERQMGPEEKLVQKASQCLKTLKGLDEIKKSLTEGHYLQVEEFVLKINNIFQDHKHNDSDLTEEEFKKNFKDVFAIQ</sequence>